<dbReference type="OrthoDB" id="1654978at2"/>
<gene>
    <name evidence="10" type="ORF">SAMN04488558_105114</name>
</gene>
<feature type="domain" description="NlpC/P60" evidence="9">
    <location>
        <begin position="420"/>
        <end position="538"/>
    </location>
</feature>
<dbReference type="InterPro" id="IPR057309">
    <property type="entry name" value="PcsB_CC"/>
</dbReference>
<dbReference type="PROSITE" id="PS51935">
    <property type="entry name" value="NLPC_P60"/>
    <property type="match status" value="1"/>
</dbReference>
<keyword evidence="4 10" id="KW-0378">Hydrolase</keyword>
<evidence type="ECO:0000256" key="6">
    <source>
        <dbReference type="SAM" id="Coils"/>
    </source>
</evidence>
<feature type="region of interest" description="Disordered" evidence="7">
    <location>
        <begin position="277"/>
        <end position="338"/>
    </location>
</feature>
<evidence type="ECO:0000256" key="2">
    <source>
        <dbReference type="ARBA" id="ARBA00022670"/>
    </source>
</evidence>
<dbReference type="PANTHER" id="PTHR47053:SF1">
    <property type="entry name" value="MUREIN DD-ENDOPEPTIDASE MEPH-RELATED"/>
    <property type="match status" value="1"/>
</dbReference>
<dbReference type="PANTHER" id="PTHR47053">
    <property type="entry name" value="MUREIN DD-ENDOPEPTIDASE MEPH-RELATED"/>
    <property type="match status" value="1"/>
</dbReference>
<dbReference type="GO" id="GO:0008234">
    <property type="term" value="F:cysteine-type peptidase activity"/>
    <property type="evidence" value="ECO:0007669"/>
    <property type="project" value="UniProtKB-KW"/>
</dbReference>
<dbReference type="Proteomes" id="UP000198833">
    <property type="component" value="Unassembled WGS sequence"/>
</dbReference>
<feature type="compositionally biased region" description="Low complexity" evidence="7">
    <location>
        <begin position="277"/>
        <end position="308"/>
    </location>
</feature>
<name>A0A1H9DE86_9LACT</name>
<feature type="coiled-coil region" evidence="6">
    <location>
        <begin position="50"/>
        <end position="98"/>
    </location>
</feature>
<evidence type="ECO:0000256" key="5">
    <source>
        <dbReference type="ARBA" id="ARBA00022807"/>
    </source>
</evidence>
<reference evidence="10 11" key="1">
    <citation type="submission" date="2016-10" db="EMBL/GenBank/DDBJ databases">
        <authorList>
            <person name="de Groot N.N."/>
        </authorList>
    </citation>
    <scope>NUCLEOTIDE SEQUENCE [LARGE SCALE GENOMIC DNA]</scope>
    <source>
        <strain evidence="10 11">DSM 15695</strain>
    </source>
</reference>
<evidence type="ECO:0000313" key="11">
    <source>
        <dbReference type="Proteomes" id="UP000198833"/>
    </source>
</evidence>
<dbReference type="Pfam" id="PF24568">
    <property type="entry name" value="CC_PcsB"/>
    <property type="match status" value="1"/>
</dbReference>
<dbReference type="AlphaFoldDB" id="A0A1H9DE86"/>
<accession>A0A1H9DE86</accession>
<evidence type="ECO:0000256" key="4">
    <source>
        <dbReference type="ARBA" id="ARBA00022801"/>
    </source>
</evidence>
<evidence type="ECO:0000313" key="10">
    <source>
        <dbReference type="EMBL" id="SEQ11780.1"/>
    </source>
</evidence>
<dbReference type="Gene3D" id="3.90.1720.10">
    <property type="entry name" value="endopeptidase domain like (from Nostoc punctiforme)"/>
    <property type="match status" value="1"/>
</dbReference>
<evidence type="ECO:0000256" key="3">
    <source>
        <dbReference type="ARBA" id="ARBA00022729"/>
    </source>
</evidence>
<evidence type="ECO:0000256" key="8">
    <source>
        <dbReference type="SAM" id="SignalP"/>
    </source>
</evidence>
<keyword evidence="3 8" id="KW-0732">Signal</keyword>
<dbReference type="SUPFAM" id="SSF54001">
    <property type="entry name" value="Cysteine proteinases"/>
    <property type="match status" value="1"/>
</dbReference>
<dbReference type="Gene3D" id="6.10.250.3150">
    <property type="match status" value="1"/>
</dbReference>
<proteinExistence type="inferred from homology"/>
<dbReference type="InterPro" id="IPR000064">
    <property type="entry name" value="NLP_P60_dom"/>
</dbReference>
<organism evidence="10 11">
    <name type="scientific">Ignavigranum ruoffiae</name>
    <dbReference type="NCBI Taxonomy" id="89093"/>
    <lineage>
        <taxon>Bacteria</taxon>
        <taxon>Bacillati</taxon>
        <taxon>Bacillota</taxon>
        <taxon>Bacilli</taxon>
        <taxon>Lactobacillales</taxon>
        <taxon>Aerococcaceae</taxon>
        <taxon>Ignavigranum</taxon>
    </lineage>
</organism>
<dbReference type="Pfam" id="PF00877">
    <property type="entry name" value="NLPC_P60"/>
    <property type="match status" value="1"/>
</dbReference>
<keyword evidence="5" id="KW-0788">Thiol protease</keyword>
<feature type="coiled-coil region" evidence="6">
    <location>
        <begin position="361"/>
        <end position="422"/>
    </location>
</feature>
<comment type="similarity">
    <text evidence="1">Belongs to the peptidase C40 family.</text>
</comment>
<keyword evidence="11" id="KW-1185">Reference proteome</keyword>
<dbReference type="EMBL" id="FOEN01000005">
    <property type="protein sequence ID" value="SEQ11780.1"/>
    <property type="molecule type" value="Genomic_DNA"/>
</dbReference>
<dbReference type="STRING" id="89093.SAMN04488558_105114"/>
<evidence type="ECO:0000259" key="9">
    <source>
        <dbReference type="PROSITE" id="PS51935"/>
    </source>
</evidence>
<dbReference type="InterPro" id="IPR051202">
    <property type="entry name" value="Peptidase_C40"/>
</dbReference>
<feature type="chain" id="PRO_5011525814" evidence="8">
    <location>
        <begin position="30"/>
        <end position="538"/>
    </location>
</feature>
<feature type="signal peptide" evidence="8">
    <location>
        <begin position="1"/>
        <end position="29"/>
    </location>
</feature>
<dbReference type="RefSeq" id="WP_092571641.1">
    <property type="nucleotide sequence ID" value="NZ_CALUDV010000001.1"/>
</dbReference>
<protein>
    <submittedName>
        <fullName evidence="10">N-terminal domain of peptidoglycan hydrolase CwlO-containing protein</fullName>
    </submittedName>
</protein>
<keyword evidence="6" id="KW-0175">Coiled coil</keyword>
<keyword evidence="2" id="KW-0645">Protease</keyword>
<dbReference type="GO" id="GO:0006508">
    <property type="term" value="P:proteolysis"/>
    <property type="evidence" value="ECO:0007669"/>
    <property type="project" value="UniProtKB-KW"/>
</dbReference>
<evidence type="ECO:0000256" key="1">
    <source>
        <dbReference type="ARBA" id="ARBA00007074"/>
    </source>
</evidence>
<evidence type="ECO:0000256" key="7">
    <source>
        <dbReference type="SAM" id="MobiDB-lite"/>
    </source>
</evidence>
<sequence length="538" mass="57247">MKKSFVNNVFKSLFASAIAVSSFASPVMAQDYDQLIYGADLEIEGLSQQQAQLYAELAAAYAEANELNEKANALLQELSQDDKEITELQGQIKELEVVITKRQDLLAEQARAVQVTGGSANYLNYVASSKDVSDFVGRVDVVRKMVDANKDLLDVQIADKEAVENKQTQVETAKEEKVVKMIDLESLKASLEETMANQEAVYNQLTNDISLAQANRQALVEEKAAFEEAQAIAAQQAALAAAQAQAEAEAIAAAQAQAEAEAQAQAAAQAEAEAQAQLEQVSNGQESVETIETEVVTESQAPVENTEVQAEETEVVTEVSSETAQVEESSQADNVIAGPAGDITIDQTAQEEADQVAAEQAAQAEADRVAAEQAAAQAEAERAAAEQAAQAEAERVAAEQAAAQAEADRVAAEQAAQAAQTASGDLLSNAAKYLGTPYVWGGKSPSGFDCSGFVQYVYKETYGKDIGGWTGAQEYSGTRISVAEAQPGDLYFWGNPGSTYHVAIATGNGNYIHASQPGTPLEYNSTQWFTPQFAIRVK</sequence>
<dbReference type="InterPro" id="IPR038765">
    <property type="entry name" value="Papain-like_cys_pep_sf"/>
</dbReference>
<feature type="compositionally biased region" description="Low complexity" evidence="7">
    <location>
        <begin position="316"/>
        <end position="332"/>
    </location>
</feature>